<dbReference type="InterPro" id="IPR029058">
    <property type="entry name" value="AB_hydrolase_fold"/>
</dbReference>
<sequence length="331" mass="36489">MATKRAKATGCNFGKPYCDYSAHERVSLEFQGHQLYGYVFRPSGDAAASGDRSGSLPCMMIWPQYCGMMEYHISEATIAVADIALVCDYYSDAQVPHQIRNVSQYGLDSPERAMHRKIALEAMNTQLQRPQTVFRALVRAFFETAQALTGVNPEEIAAMGFCYGGIAVLEMWRQGLDVKGIVSLHGVFETKPIALGPGHAPPPVLDTTVDPAVYAKNCKVLIEHGEKDHVAPPDMVERFRWEMSDPGLDIQFVIHYGVGHGFALAPGLDGHHPAADARSYRHIIDFMRELFPRVVQNNLPQKTPSGFPLYPAPVSSSPHHTQGDVSTHEGI</sequence>
<accession>A0ABN9PW61</accession>
<feature type="compositionally biased region" description="Polar residues" evidence="1">
    <location>
        <begin position="314"/>
        <end position="325"/>
    </location>
</feature>
<evidence type="ECO:0000313" key="4">
    <source>
        <dbReference type="Proteomes" id="UP001189429"/>
    </source>
</evidence>
<dbReference type="PANTHER" id="PTHR22946">
    <property type="entry name" value="DIENELACTONE HYDROLASE DOMAIN-CONTAINING PROTEIN-RELATED"/>
    <property type="match status" value="1"/>
</dbReference>
<dbReference type="Gene3D" id="3.40.50.1820">
    <property type="entry name" value="alpha/beta hydrolase"/>
    <property type="match status" value="1"/>
</dbReference>
<dbReference type="Pfam" id="PF01738">
    <property type="entry name" value="DLH"/>
    <property type="match status" value="1"/>
</dbReference>
<evidence type="ECO:0000256" key="1">
    <source>
        <dbReference type="SAM" id="MobiDB-lite"/>
    </source>
</evidence>
<dbReference type="InterPro" id="IPR050261">
    <property type="entry name" value="FrsA_esterase"/>
</dbReference>
<dbReference type="PANTHER" id="PTHR22946:SF0">
    <property type="entry name" value="DIENELACTONE HYDROLASE DOMAIN-CONTAINING PROTEIN"/>
    <property type="match status" value="1"/>
</dbReference>
<evidence type="ECO:0000259" key="2">
    <source>
        <dbReference type="Pfam" id="PF01738"/>
    </source>
</evidence>
<keyword evidence="4" id="KW-1185">Reference proteome</keyword>
<dbReference type="Proteomes" id="UP001189429">
    <property type="component" value="Unassembled WGS sequence"/>
</dbReference>
<proteinExistence type="predicted"/>
<feature type="region of interest" description="Disordered" evidence="1">
    <location>
        <begin position="305"/>
        <end position="331"/>
    </location>
</feature>
<dbReference type="InterPro" id="IPR002925">
    <property type="entry name" value="Dienelactn_hydro"/>
</dbReference>
<feature type="domain" description="Dienelactone hydrolase" evidence="2">
    <location>
        <begin position="56"/>
        <end position="289"/>
    </location>
</feature>
<dbReference type="EMBL" id="CAUYUJ010001426">
    <property type="protein sequence ID" value="CAK0795869.1"/>
    <property type="molecule type" value="Genomic_DNA"/>
</dbReference>
<comment type="caution">
    <text evidence="3">The sequence shown here is derived from an EMBL/GenBank/DDBJ whole genome shotgun (WGS) entry which is preliminary data.</text>
</comment>
<protein>
    <recommendedName>
        <fullName evidence="2">Dienelactone hydrolase domain-containing protein</fullName>
    </recommendedName>
</protein>
<dbReference type="SUPFAM" id="SSF53474">
    <property type="entry name" value="alpha/beta-Hydrolases"/>
    <property type="match status" value="1"/>
</dbReference>
<evidence type="ECO:0000313" key="3">
    <source>
        <dbReference type="EMBL" id="CAK0795869.1"/>
    </source>
</evidence>
<organism evidence="3 4">
    <name type="scientific">Prorocentrum cordatum</name>
    <dbReference type="NCBI Taxonomy" id="2364126"/>
    <lineage>
        <taxon>Eukaryota</taxon>
        <taxon>Sar</taxon>
        <taxon>Alveolata</taxon>
        <taxon>Dinophyceae</taxon>
        <taxon>Prorocentrales</taxon>
        <taxon>Prorocentraceae</taxon>
        <taxon>Prorocentrum</taxon>
    </lineage>
</organism>
<name>A0ABN9PW61_9DINO</name>
<gene>
    <name evidence="3" type="ORF">PCOR1329_LOCUS5412</name>
</gene>
<reference evidence="3" key="1">
    <citation type="submission" date="2023-10" db="EMBL/GenBank/DDBJ databases">
        <authorList>
            <person name="Chen Y."/>
            <person name="Shah S."/>
            <person name="Dougan E. K."/>
            <person name="Thang M."/>
            <person name="Chan C."/>
        </authorList>
    </citation>
    <scope>NUCLEOTIDE SEQUENCE [LARGE SCALE GENOMIC DNA]</scope>
</reference>